<organism evidence="1 2">
    <name type="scientific">Epilithonimonas zeae</name>
    <dbReference type="NCBI Taxonomy" id="1416779"/>
    <lineage>
        <taxon>Bacteria</taxon>
        <taxon>Pseudomonadati</taxon>
        <taxon>Bacteroidota</taxon>
        <taxon>Flavobacteriia</taxon>
        <taxon>Flavobacteriales</taxon>
        <taxon>Weeksellaceae</taxon>
        <taxon>Chryseobacterium group</taxon>
        <taxon>Epilithonimonas</taxon>
    </lineage>
</organism>
<dbReference type="STRING" id="1416779.SAMN05444409_2086"/>
<dbReference type="EMBL" id="FSRK01000001">
    <property type="protein sequence ID" value="SIO11648.1"/>
    <property type="molecule type" value="Genomic_DNA"/>
</dbReference>
<evidence type="ECO:0000313" key="1">
    <source>
        <dbReference type="EMBL" id="SIO11648.1"/>
    </source>
</evidence>
<dbReference type="Proteomes" id="UP000185207">
    <property type="component" value="Unassembled WGS sequence"/>
</dbReference>
<reference evidence="2" key="1">
    <citation type="submission" date="2016-11" db="EMBL/GenBank/DDBJ databases">
        <authorList>
            <person name="Varghese N."/>
            <person name="Submissions S."/>
        </authorList>
    </citation>
    <scope>NUCLEOTIDE SEQUENCE [LARGE SCALE GENOMIC DNA]</scope>
    <source>
        <strain evidence="2">DSM 27623</strain>
    </source>
</reference>
<evidence type="ECO:0000313" key="2">
    <source>
        <dbReference type="Proteomes" id="UP000185207"/>
    </source>
</evidence>
<accession>A0A1N6GVU9</accession>
<name>A0A1N6GVU9_9FLAO</name>
<dbReference type="AlphaFoldDB" id="A0A1N6GVU9"/>
<dbReference type="OrthoDB" id="6315383at2"/>
<gene>
    <name evidence="1" type="ORF">SAMN05444409_2086</name>
</gene>
<keyword evidence="2" id="KW-1185">Reference proteome</keyword>
<proteinExistence type="predicted"/>
<dbReference type="RefSeq" id="WP_074235187.1">
    <property type="nucleotide sequence ID" value="NZ_FSRK01000001.1"/>
</dbReference>
<sequence length="548" mass="59281">MALDTGNNPDQLIIIPLTTLKSWFVTGAKPTQSQFHGLLNSYYHKSSQIPMSGISGLSTVLGNKADASQLQYYAKTDASNINAQAWKDALNVGELPPNVGTIDYVDENGFTHNGNAYKKVDNPDNGERGTYVLGIDGRAVAIDDFGKNVTNSDNTTDGSYVQTQSDGDSWTWETNGNPWFLKNLPDKSNDTLFTDFVGKNTAGQFGKIGFQAFKATALTWSQAEALEFGQILNGGAGSAGMMSVNTISPPLFEREDNDVYLVLRGANLYLNADSMSIEILRASDNVVLATVPNSQISLYADGLSLVFYYNYNALSIGDYKLRLKSGAKILTTSLQFKIVSSVENIDISSITWNKLVDSTYITNDMSTGAGAQVNMIENKVNQVTATPVISFLSSKMFDQGDDWYVELQVTTGAIPIDSSIGVYTAVEILRIGVCYSNVQNSLSFIPIHFWRYLKTWAGGTLSTNINPNTGNTDYSGQSTISKTIVLSITKLGNLLTITDGSQVGFITISNNSGYALSAQLKGIGSNNTESPNQAEAPTLIITKAFKII</sequence>
<protein>
    <submittedName>
        <fullName evidence="1">Uncharacterized protein</fullName>
    </submittedName>
</protein>